<protein>
    <submittedName>
        <fullName evidence="3">Uncharacterized protein</fullName>
    </submittedName>
</protein>
<dbReference type="WBParaSite" id="nRc.2.0.1.t34225-RA">
    <property type="protein sequence ID" value="nRc.2.0.1.t34225-RA"/>
    <property type="gene ID" value="nRc.2.0.1.g34225"/>
</dbReference>
<sequence>MGPPQKSSVASHWATAPRFSNPMMNNQRDEFKNTRQGVELNNAEKQDQFLEYNKGNLGVNKAFNHALLV</sequence>
<name>A0A915K670_ROMCU</name>
<evidence type="ECO:0000313" key="3">
    <source>
        <dbReference type="WBParaSite" id="nRc.2.0.1.t34225-RA"/>
    </source>
</evidence>
<evidence type="ECO:0000256" key="1">
    <source>
        <dbReference type="SAM" id="MobiDB-lite"/>
    </source>
</evidence>
<feature type="region of interest" description="Disordered" evidence="1">
    <location>
        <begin position="1"/>
        <end position="27"/>
    </location>
</feature>
<dbReference type="AlphaFoldDB" id="A0A915K670"/>
<feature type="compositionally biased region" description="Polar residues" evidence="1">
    <location>
        <begin position="1"/>
        <end position="10"/>
    </location>
</feature>
<proteinExistence type="predicted"/>
<keyword evidence="2" id="KW-1185">Reference proteome</keyword>
<reference evidence="3" key="1">
    <citation type="submission" date="2022-11" db="UniProtKB">
        <authorList>
            <consortium name="WormBaseParasite"/>
        </authorList>
    </citation>
    <scope>IDENTIFICATION</scope>
</reference>
<organism evidence="2 3">
    <name type="scientific">Romanomermis culicivorax</name>
    <name type="common">Nematode worm</name>
    <dbReference type="NCBI Taxonomy" id="13658"/>
    <lineage>
        <taxon>Eukaryota</taxon>
        <taxon>Metazoa</taxon>
        <taxon>Ecdysozoa</taxon>
        <taxon>Nematoda</taxon>
        <taxon>Enoplea</taxon>
        <taxon>Dorylaimia</taxon>
        <taxon>Mermithida</taxon>
        <taxon>Mermithoidea</taxon>
        <taxon>Mermithidae</taxon>
        <taxon>Romanomermis</taxon>
    </lineage>
</organism>
<dbReference type="Proteomes" id="UP000887565">
    <property type="component" value="Unplaced"/>
</dbReference>
<evidence type="ECO:0000313" key="2">
    <source>
        <dbReference type="Proteomes" id="UP000887565"/>
    </source>
</evidence>
<accession>A0A915K670</accession>